<dbReference type="PANTHER" id="PTHR38097:SF2">
    <property type="entry name" value="DNA-BINDING PROTEIN STPA"/>
    <property type="match status" value="1"/>
</dbReference>
<gene>
    <name evidence="7" type="ORF">BWK72_20495</name>
</gene>
<accession>A0A1W9KPN0</accession>
<dbReference type="InterPro" id="IPR027444">
    <property type="entry name" value="H-NS_C_dom"/>
</dbReference>
<proteinExistence type="inferred from homology"/>
<evidence type="ECO:0000256" key="2">
    <source>
        <dbReference type="ARBA" id="ARBA00010610"/>
    </source>
</evidence>
<evidence type="ECO:0000256" key="4">
    <source>
        <dbReference type="ARBA" id="ARBA00023125"/>
    </source>
</evidence>
<evidence type="ECO:0000313" key="7">
    <source>
        <dbReference type="EMBL" id="OQW85794.1"/>
    </source>
</evidence>
<dbReference type="GO" id="GO:0009295">
    <property type="term" value="C:nucleoid"/>
    <property type="evidence" value="ECO:0007669"/>
    <property type="project" value="UniProtKB-SubCell"/>
</dbReference>
<dbReference type="Gene3D" id="4.10.430.10">
    <property type="entry name" value="Histone-like protein H-NS, C-terminal domain"/>
    <property type="match status" value="1"/>
</dbReference>
<dbReference type="Pfam" id="PF00816">
    <property type="entry name" value="Histone_HNS"/>
    <property type="match status" value="1"/>
</dbReference>
<keyword evidence="4" id="KW-0238">DNA-binding</keyword>
<dbReference type="GO" id="GO:0003680">
    <property type="term" value="F:minor groove of adenine-thymine-rich DNA binding"/>
    <property type="evidence" value="ECO:0007669"/>
    <property type="project" value="TreeGrafter"/>
</dbReference>
<dbReference type="AlphaFoldDB" id="A0A1W9KPN0"/>
<evidence type="ECO:0000259" key="6">
    <source>
        <dbReference type="SMART" id="SM00528"/>
    </source>
</evidence>
<feature type="region of interest" description="Disordered" evidence="5">
    <location>
        <begin position="59"/>
        <end position="80"/>
    </location>
</feature>
<organism evidence="7 8">
    <name type="scientific">Rhodoferax ferrireducens</name>
    <dbReference type="NCBI Taxonomy" id="192843"/>
    <lineage>
        <taxon>Bacteria</taxon>
        <taxon>Pseudomonadati</taxon>
        <taxon>Pseudomonadota</taxon>
        <taxon>Betaproteobacteria</taxon>
        <taxon>Burkholderiales</taxon>
        <taxon>Comamonadaceae</taxon>
        <taxon>Rhodoferax</taxon>
    </lineage>
</organism>
<evidence type="ECO:0000256" key="1">
    <source>
        <dbReference type="ARBA" id="ARBA00004453"/>
    </source>
</evidence>
<dbReference type="PANTHER" id="PTHR38097">
    <property type="match status" value="1"/>
</dbReference>
<dbReference type="GO" id="GO:0000976">
    <property type="term" value="F:transcription cis-regulatory region binding"/>
    <property type="evidence" value="ECO:0007669"/>
    <property type="project" value="TreeGrafter"/>
</dbReference>
<dbReference type="GO" id="GO:0001217">
    <property type="term" value="F:DNA-binding transcription repressor activity"/>
    <property type="evidence" value="ECO:0007669"/>
    <property type="project" value="TreeGrafter"/>
</dbReference>
<dbReference type="EMBL" id="MTEI01000035">
    <property type="protein sequence ID" value="OQW85794.1"/>
    <property type="molecule type" value="Genomic_DNA"/>
</dbReference>
<comment type="similarity">
    <text evidence="2">Belongs to the histone-like protein H-NS family.</text>
</comment>
<evidence type="ECO:0000256" key="3">
    <source>
        <dbReference type="ARBA" id="ARBA00022490"/>
    </source>
</evidence>
<comment type="subcellular location">
    <subcellularLocation>
        <location evidence="1">Cytoplasm</location>
        <location evidence="1">Nucleoid</location>
    </subcellularLocation>
</comment>
<dbReference type="Proteomes" id="UP000192505">
    <property type="component" value="Unassembled WGS sequence"/>
</dbReference>
<keyword evidence="3" id="KW-0963">Cytoplasm</keyword>
<evidence type="ECO:0000256" key="5">
    <source>
        <dbReference type="SAM" id="MobiDB-lite"/>
    </source>
</evidence>
<dbReference type="GO" id="GO:0032993">
    <property type="term" value="C:protein-DNA complex"/>
    <property type="evidence" value="ECO:0007669"/>
    <property type="project" value="TreeGrafter"/>
</dbReference>
<name>A0A1W9KPN0_9BURK</name>
<protein>
    <recommendedName>
        <fullName evidence="6">DNA-binding protein H-NS-like C-terminal domain-containing protein</fullName>
    </recommendedName>
</protein>
<evidence type="ECO:0000313" key="8">
    <source>
        <dbReference type="Proteomes" id="UP000192505"/>
    </source>
</evidence>
<feature type="domain" description="DNA-binding protein H-NS-like C-terminal" evidence="6">
    <location>
        <begin position="63"/>
        <end position="106"/>
    </location>
</feature>
<comment type="caution">
    <text evidence="7">The sequence shown here is derived from an EMBL/GenBank/DDBJ whole genome shotgun (WGS) entry which is preliminary data.</text>
</comment>
<dbReference type="SMART" id="SM00528">
    <property type="entry name" value="HNS"/>
    <property type="match status" value="1"/>
</dbReference>
<dbReference type="SUPFAM" id="SSF81273">
    <property type="entry name" value="H-NS histone-like proteins"/>
    <property type="match status" value="1"/>
</dbReference>
<dbReference type="GO" id="GO:0003681">
    <property type="term" value="F:bent DNA binding"/>
    <property type="evidence" value="ECO:0007669"/>
    <property type="project" value="TreeGrafter"/>
</dbReference>
<sequence length="107" mass="11561">MQTLIEIQAKIAELQAQEKLVRAQEYSQALAKAQELISAYSIAASDLVFTATDSPLVKKGKAGSPGKKAPVKYRDENGNGWTGRGLKPRWLTAAIESGKQLEDFAVA</sequence>
<reference evidence="7 8" key="1">
    <citation type="submission" date="2017-01" db="EMBL/GenBank/DDBJ databases">
        <title>Novel large sulfur bacteria in the metagenomes of groundwater-fed chemosynthetic microbial mats in the Lake Huron basin.</title>
        <authorList>
            <person name="Sharrar A.M."/>
            <person name="Flood B.E."/>
            <person name="Bailey J.V."/>
            <person name="Jones D.S."/>
            <person name="Biddanda B."/>
            <person name="Ruberg S.A."/>
            <person name="Marcus D.N."/>
            <person name="Dick G.J."/>
        </authorList>
    </citation>
    <scope>NUCLEOTIDE SEQUENCE [LARGE SCALE GENOMIC DNA]</scope>
    <source>
        <strain evidence="7">A7</strain>
    </source>
</reference>
<dbReference type="GO" id="GO:0005829">
    <property type="term" value="C:cytosol"/>
    <property type="evidence" value="ECO:0007669"/>
    <property type="project" value="TreeGrafter"/>
</dbReference>
<dbReference type="InterPro" id="IPR037150">
    <property type="entry name" value="H-NS_C_dom_sf"/>
</dbReference>